<name>A0A4R4PIE6_9ACTN</name>
<evidence type="ECO:0000259" key="1">
    <source>
        <dbReference type="Pfam" id="PF12147"/>
    </source>
</evidence>
<dbReference type="AlphaFoldDB" id="A0A4R4PIE6"/>
<dbReference type="InterPro" id="IPR022744">
    <property type="entry name" value="MeTrfase_dom_put"/>
</dbReference>
<dbReference type="InterPro" id="IPR029063">
    <property type="entry name" value="SAM-dependent_MTases_sf"/>
</dbReference>
<accession>A0A4R4PIE6</accession>
<dbReference type="Proteomes" id="UP000295075">
    <property type="component" value="Unassembled WGS sequence"/>
</dbReference>
<dbReference type="SUPFAM" id="SSF53335">
    <property type="entry name" value="S-adenosyl-L-methionine-dependent methyltransferases"/>
    <property type="match status" value="1"/>
</dbReference>
<proteinExistence type="predicted"/>
<protein>
    <submittedName>
        <fullName evidence="2">SAM-dependent methyltransferase</fullName>
    </submittedName>
</protein>
<evidence type="ECO:0000313" key="3">
    <source>
        <dbReference type="Proteomes" id="UP000295075"/>
    </source>
</evidence>
<keyword evidence="2" id="KW-0808">Transferase</keyword>
<evidence type="ECO:0000313" key="2">
    <source>
        <dbReference type="EMBL" id="TDC21752.1"/>
    </source>
</evidence>
<feature type="domain" description="Methyltransferase" evidence="1">
    <location>
        <begin position="38"/>
        <end position="155"/>
    </location>
</feature>
<dbReference type="Pfam" id="PF12147">
    <property type="entry name" value="Methyltransf_20"/>
    <property type="match status" value="1"/>
</dbReference>
<dbReference type="Gene3D" id="3.40.50.150">
    <property type="entry name" value="Vaccinia Virus protein VP39"/>
    <property type="match status" value="1"/>
</dbReference>
<keyword evidence="3" id="KW-1185">Reference proteome</keyword>
<sequence>MDWSSWHDDYDRPGTPLARRLADVQGHVRTALSEAPPGPLRVISLCAGQGRDLIEALADHPRRTDVHARLVELDPRNTAVATAAVESLGLSGIEVVTGDASLTDQYAGLVPADLVLACGIFGNISDRDVERTISLSPQFCKPGTVLIWTRHREAPDLAPAICGWFESAGFERLYLSPADAGYGVGVHRYAGAGERLVPGVSLFTFGSARS</sequence>
<dbReference type="GO" id="GO:0032259">
    <property type="term" value="P:methylation"/>
    <property type="evidence" value="ECO:0007669"/>
    <property type="project" value="UniProtKB-KW"/>
</dbReference>
<gene>
    <name evidence="2" type="ORF">E1261_32595</name>
</gene>
<comment type="caution">
    <text evidence="2">The sequence shown here is derived from an EMBL/GenBank/DDBJ whole genome shotgun (WGS) entry which is preliminary data.</text>
</comment>
<dbReference type="EMBL" id="SMKA01000209">
    <property type="protein sequence ID" value="TDC21752.1"/>
    <property type="molecule type" value="Genomic_DNA"/>
</dbReference>
<dbReference type="OrthoDB" id="8163513at2"/>
<reference evidence="2 3" key="1">
    <citation type="submission" date="2019-03" db="EMBL/GenBank/DDBJ databases">
        <title>Draft genome sequences of novel Actinobacteria.</title>
        <authorList>
            <person name="Sahin N."/>
            <person name="Ay H."/>
            <person name="Saygin H."/>
        </authorList>
    </citation>
    <scope>NUCLEOTIDE SEQUENCE [LARGE SCALE GENOMIC DNA]</scope>
    <source>
        <strain evidence="2 3">JCM 30547</strain>
    </source>
</reference>
<dbReference type="RefSeq" id="WP_132413421.1">
    <property type="nucleotide sequence ID" value="NZ_SMKA01000209.1"/>
</dbReference>
<organism evidence="2 3">
    <name type="scientific">Kribbella albertanoniae</name>
    <dbReference type="NCBI Taxonomy" id="1266829"/>
    <lineage>
        <taxon>Bacteria</taxon>
        <taxon>Bacillati</taxon>
        <taxon>Actinomycetota</taxon>
        <taxon>Actinomycetes</taxon>
        <taxon>Propionibacteriales</taxon>
        <taxon>Kribbellaceae</taxon>
        <taxon>Kribbella</taxon>
    </lineage>
</organism>
<dbReference type="GO" id="GO:0008168">
    <property type="term" value="F:methyltransferase activity"/>
    <property type="evidence" value="ECO:0007669"/>
    <property type="project" value="UniProtKB-KW"/>
</dbReference>
<keyword evidence="2" id="KW-0489">Methyltransferase</keyword>